<feature type="signal peptide" evidence="8">
    <location>
        <begin position="1"/>
        <end position="32"/>
    </location>
</feature>
<dbReference type="InterPro" id="IPR036116">
    <property type="entry name" value="FN3_sf"/>
</dbReference>
<dbReference type="CDD" id="cd00063">
    <property type="entry name" value="FN3"/>
    <property type="match status" value="2"/>
</dbReference>
<reference evidence="11 12" key="1">
    <citation type="submission" date="2024-09" db="EMBL/GenBank/DDBJ databases">
        <authorList>
            <person name="Lee S.D."/>
        </authorList>
    </citation>
    <scope>NUCLEOTIDE SEQUENCE [LARGE SCALE GENOMIC DNA]</scope>
    <source>
        <strain evidence="11 12">N1-3</strain>
    </source>
</reference>
<evidence type="ECO:0000256" key="1">
    <source>
        <dbReference type="ARBA" id="ARBA00022729"/>
    </source>
</evidence>
<dbReference type="Pfam" id="PF00553">
    <property type="entry name" value="CBM_2"/>
    <property type="match status" value="1"/>
</dbReference>
<gene>
    <name evidence="11" type="ORF">ACEZDB_37615</name>
</gene>
<dbReference type="InterPro" id="IPR003961">
    <property type="entry name" value="FN3_dom"/>
</dbReference>
<dbReference type="InterPro" id="IPR000556">
    <property type="entry name" value="Glyco_hydro_48F"/>
</dbReference>
<evidence type="ECO:0000256" key="4">
    <source>
        <dbReference type="ARBA" id="ARBA00023001"/>
    </source>
</evidence>
<dbReference type="InterPro" id="IPR012341">
    <property type="entry name" value="6hp_glycosidase-like_sf"/>
</dbReference>
<dbReference type="Gene3D" id="4.10.870.10">
    <property type="entry name" value="Endo-1,4-beta-glucanase f. Domain 3"/>
    <property type="match status" value="1"/>
</dbReference>
<dbReference type="InterPro" id="IPR001919">
    <property type="entry name" value="CBD2"/>
</dbReference>
<dbReference type="Pfam" id="PF00041">
    <property type="entry name" value="fn3"/>
    <property type="match status" value="2"/>
</dbReference>
<dbReference type="Gene3D" id="2.60.40.10">
    <property type="entry name" value="Immunoglobulins"/>
    <property type="match status" value="2"/>
</dbReference>
<dbReference type="SUPFAM" id="SSF48208">
    <property type="entry name" value="Six-hairpin glycosidases"/>
    <property type="match status" value="1"/>
</dbReference>
<evidence type="ECO:0000259" key="9">
    <source>
        <dbReference type="PROSITE" id="PS50853"/>
    </source>
</evidence>
<evidence type="ECO:0000259" key="10">
    <source>
        <dbReference type="PROSITE" id="PS51173"/>
    </source>
</evidence>
<accession>A0ABV6XDM3</accession>
<feature type="chain" id="PRO_5046633921" evidence="8">
    <location>
        <begin position="33"/>
        <end position="974"/>
    </location>
</feature>
<dbReference type="SUPFAM" id="SSF49384">
    <property type="entry name" value="Carbohydrate-binding domain"/>
    <property type="match status" value="1"/>
</dbReference>
<protein>
    <submittedName>
        <fullName evidence="11">Glycoside hydrolase family 48 protein</fullName>
    </submittedName>
</protein>
<dbReference type="EMBL" id="JBHEZY010000030">
    <property type="protein sequence ID" value="MFC1436368.1"/>
    <property type="molecule type" value="Genomic_DNA"/>
</dbReference>
<dbReference type="InterPro" id="IPR012291">
    <property type="entry name" value="CBM2_carb-bd_dom_sf"/>
</dbReference>
<keyword evidence="3 11" id="KW-0378">Hydrolase</keyword>
<evidence type="ECO:0000256" key="2">
    <source>
        <dbReference type="ARBA" id="ARBA00022737"/>
    </source>
</evidence>
<keyword evidence="5" id="KW-0119">Carbohydrate metabolism</keyword>
<evidence type="ECO:0000313" key="12">
    <source>
        <dbReference type="Proteomes" id="UP001592530"/>
    </source>
</evidence>
<dbReference type="PRINTS" id="PR00844">
    <property type="entry name" value="GLHYDRLASE48"/>
</dbReference>
<dbReference type="Gene3D" id="2.60.40.290">
    <property type="match status" value="1"/>
</dbReference>
<name>A0ABV6XDM3_9ACTN</name>
<keyword evidence="2" id="KW-0677">Repeat</keyword>
<dbReference type="Pfam" id="PF02011">
    <property type="entry name" value="Glyco_hydro_48"/>
    <property type="match status" value="1"/>
</dbReference>
<feature type="domain" description="Fibronectin type-III" evidence="9">
    <location>
        <begin position="692"/>
        <end position="777"/>
    </location>
</feature>
<dbReference type="Proteomes" id="UP001592530">
    <property type="component" value="Unassembled WGS sequence"/>
</dbReference>
<dbReference type="SMART" id="SM00060">
    <property type="entry name" value="FN3"/>
    <property type="match status" value="2"/>
</dbReference>
<dbReference type="PROSITE" id="PS51318">
    <property type="entry name" value="TAT"/>
    <property type="match status" value="1"/>
</dbReference>
<feature type="domain" description="CBM2" evidence="10">
    <location>
        <begin position="870"/>
        <end position="974"/>
    </location>
</feature>
<keyword evidence="4" id="KW-0136">Cellulose degradation</keyword>
<dbReference type="InterPro" id="IPR050991">
    <property type="entry name" value="ECM_Regulatory_Proteins"/>
</dbReference>
<dbReference type="InterPro" id="IPR006311">
    <property type="entry name" value="TAT_signal"/>
</dbReference>
<dbReference type="PROSITE" id="PS50853">
    <property type="entry name" value="FN3"/>
    <property type="match status" value="2"/>
</dbReference>
<evidence type="ECO:0000256" key="6">
    <source>
        <dbReference type="ARBA" id="ARBA00023295"/>
    </source>
</evidence>
<evidence type="ECO:0000256" key="8">
    <source>
        <dbReference type="SAM" id="SignalP"/>
    </source>
</evidence>
<dbReference type="InterPro" id="IPR008965">
    <property type="entry name" value="CBM2/CBM3_carb-bd_dom_sf"/>
</dbReference>
<dbReference type="SUPFAM" id="SSF49265">
    <property type="entry name" value="Fibronectin type III"/>
    <property type="match status" value="1"/>
</dbReference>
<evidence type="ECO:0000313" key="11">
    <source>
        <dbReference type="EMBL" id="MFC1436368.1"/>
    </source>
</evidence>
<keyword evidence="6" id="KW-0326">Glycosidase</keyword>
<dbReference type="GO" id="GO:0016787">
    <property type="term" value="F:hydrolase activity"/>
    <property type="evidence" value="ECO:0007669"/>
    <property type="project" value="UniProtKB-KW"/>
</dbReference>
<evidence type="ECO:0000256" key="7">
    <source>
        <dbReference type="ARBA" id="ARBA00023326"/>
    </source>
</evidence>
<dbReference type="PROSITE" id="PS51173">
    <property type="entry name" value="CBM2"/>
    <property type="match status" value="1"/>
</dbReference>
<dbReference type="InterPro" id="IPR027390">
    <property type="entry name" value="Endoglucanase_F_dom3"/>
</dbReference>
<dbReference type="InterPro" id="IPR023309">
    <property type="entry name" value="Endo-1-4-beta-glucanase_dom2"/>
</dbReference>
<evidence type="ECO:0000256" key="3">
    <source>
        <dbReference type="ARBA" id="ARBA00022801"/>
    </source>
</evidence>
<keyword evidence="1 8" id="KW-0732">Signal</keyword>
<dbReference type="InterPro" id="IPR013783">
    <property type="entry name" value="Ig-like_fold"/>
</dbReference>
<proteinExistence type="predicted"/>
<comment type="caution">
    <text evidence="11">The sequence shown here is derived from an EMBL/GenBank/DDBJ whole genome shotgun (WGS) entry which is preliminary data.</text>
</comment>
<sequence>MPDPLSRRRFATAVGGALVAAVAAPSLSRAAAATGTAATAGSATPAAAATDAYTQQFLTQYNKIKNASNGYFSSTGIPYHSVETLIVEAPDYGHQTTSEAFSFWMWLEATYGRVTGNWAPFNNAWATAEHYLIPSHADQPSNSSYNPSSPATYAPEWPLPSNYPSPLNSSVPVGQDPLANELTSTYGTADIYGMHWLLDVDNKYGYGNTPGTGAEAGPTAAGPSFINSYQRGSQESVWETIPQPTTDLFAYGGPNGFLDLFVKDSSYSKQWKYTNAPDADARAVQAAYWAYRWSTAQGAEGQVAASVAKAAKMGDYLRYSMFDKYFKQIGSCTSATGCAAGSGRSSEHYLLSWYYAWGGAEPGGGWAWRIGDGASHQGYQNPLAVWALSSVSALTPLSPTAKSDWSASLNRQLEFYQWLQSAEGAIAGGCTNSWEGDYGTPPAGTSTFYGMAYDWEPVFHDPPSNNWFGFQAWSMERVAEYYYVTGDAKAKAVLDKWVVWASSKTTVTASSFQIPNNLGWSGQPDTWNPTAPGSNAGLHATVVDYSNDVGVAAAYAKTLTYYAAKSGNSAAAALAKSLLDAMATFADSTGIAVPETRTDYSRFGDTVYVPSGWSGKMPNGDPVAPGATFISIRSWYKNDPSWSKVQTYLNGGAAPTFTYHRFWAQADIAMAYAVYGELLAGGGSTDTTPPSVPTGLVSSNVTSSSVTLTWTASTDNVAVTGYSVYRGTTRVATVSGPAYTDTGLTAATAYSYTVTAQDAAGNTSAASAALAVTTTAATGDTTPPSVPTGLVSSNVTSSSVTLTWTASTDNVAVTGYSVYRGSTKVATVTGPAYTDTGLTAATAYSYTVTAQDAAGNTSAASAALAVTTTAASTGPSCTATYAISSDWGAGFNANVTITNTGTTATKSWTLTWTFPGNQTITNMWNATYTQTGHAVTAGNMTYNNVIAPGGNTSFGFGANYSGTNGLPTLTVKAT</sequence>
<dbReference type="InterPro" id="IPR008928">
    <property type="entry name" value="6-hairpin_glycosidase_sf"/>
</dbReference>
<organism evidence="11 12">
    <name type="scientific">Streptacidiphilus alkalitolerans</name>
    <dbReference type="NCBI Taxonomy" id="3342712"/>
    <lineage>
        <taxon>Bacteria</taxon>
        <taxon>Bacillati</taxon>
        <taxon>Actinomycetota</taxon>
        <taxon>Actinomycetes</taxon>
        <taxon>Kitasatosporales</taxon>
        <taxon>Streptomycetaceae</taxon>
        <taxon>Streptacidiphilus</taxon>
    </lineage>
</organism>
<dbReference type="Gene3D" id="1.50.10.10">
    <property type="match status" value="1"/>
</dbReference>
<evidence type="ECO:0000256" key="5">
    <source>
        <dbReference type="ARBA" id="ARBA00023277"/>
    </source>
</evidence>
<keyword evidence="7" id="KW-0624">Polysaccharide degradation</keyword>
<dbReference type="Gene3D" id="2.170.160.10">
    <property type="entry name" value="Endo-1,4-beta-glucanase f. Domain 2"/>
    <property type="match status" value="1"/>
</dbReference>
<dbReference type="PANTHER" id="PTHR46708">
    <property type="entry name" value="TENASCIN"/>
    <property type="match status" value="1"/>
</dbReference>
<feature type="domain" description="Fibronectin type-III" evidence="9">
    <location>
        <begin position="786"/>
        <end position="871"/>
    </location>
</feature>
<dbReference type="PANTHER" id="PTHR46708:SF2">
    <property type="entry name" value="FIBRONECTIN TYPE-III DOMAIN-CONTAINING PROTEIN"/>
    <property type="match status" value="1"/>
</dbReference>
<dbReference type="RefSeq" id="WP_380559982.1">
    <property type="nucleotide sequence ID" value="NZ_JBHEZY010000030.1"/>
</dbReference>
<dbReference type="SMART" id="SM00637">
    <property type="entry name" value="CBD_II"/>
    <property type="match status" value="1"/>
</dbReference>